<reference evidence="1 2" key="1">
    <citation type="submission" date="2016-10" db="EMBL/GenBank/DDBJ databases">
        <authorList>
            <person name="de Groot N.N."/>
        </authorList>
    </citation>
    <scope>NUCLEOTIDE SEQUENCE [LARGE SCALE GENOMIC DNA]</scope>
    <source>
        <strain evidence="1 2">CGMCC 4.5727</strain>
    </source>
</reference>
<dbReference type="EMBL" id="FNFF01000040">
    <property type="protein sequence ID" value="SDL43417.1"/>
    <property type="molecule type" value="Genomic_DNA"/>
</dbReference>
<dbReference type="Proteomes" id="UP000199155">
    <property type="component" value="Unassembled WGS sequence"/>
</dbReference>
<dbReference type="OrthoDB" id="4216550at2"/>
<gene>
    <name evidence="1" type="ORF">SAMN05421806_14011</name>
</gene>
<organism evidence="1 2">
    <name type="scientific">Streptomyces indicus</name>
    <dbReference type="NCBI Taxonomy" id="417292"/>
    <lineage>
        <taxon>Bacteria</taxon>
        <taxon>Bacillati</taxon>
        <taxon>Actinomycetota</taxon>
        <taxon>Actinomycetes</taxon>
        <taxon>Kitasatosporales</taxon>
        <taxon>Streptomycetaceae</taxon>
        <taxon>Streptomyces</taxon>
    </lineage>
</organism>
<keyword evidence="2" id="KW-1185">Reference proteome</keyword>
<proteinExistence type="predicted"/>
<dbReference type="RefSeq" id="WP_093618477.1">
    <property type="nucleotide sequence ID" value="NZ_FNFF01000040.1"/>
</dbReference>
<dbReference type="AlphaFoldDB" id="A0A1G9K0Q6"/>
<sequence>MTTAAPLTPAVPTPGLIASLSASSWVDRVGDQVFAPMLITHPPARRDADTAAVIEARMLSVAHALGAAPGNVTLPDVGVRVAVHNGVVLVRLDGTPHMLTTRAGNWGRAVTEIGHVLLAVGLDPLSPAANAVETNEYITTSVKADRVYFAAATVADSPRLIQAQADRALRP</sequence>
<evidence type="ECO:0000313" key="1">
    <source>
        <dbReference type="EMBL" id="SDL43417.1"/>
    </source>
</evidence>
<protein>
    <submittedName>
        <fullName evidence="1">Uncharacterized protein</fullName>
    </submittedName>
</protein>
<accession>A0A1G9K0Q6</accession>
<dbReference type="STRING" id="417292.SAMN05421806_14011"/>
<evidence type="ECO:0000313" key="2">
    <source>
        <dbReference type="Proteomes" id="UP000199155"/>
    </source>
</evidence>
<name>A0A1G9K0Q6_9ACTN</name>